<protein>
    <submittedName>
        <fullName evidence="1">Uncharacterized protein</fullName>
    </submittedName>
</protein>
<gene>
    <name evidence="1" type="ORF">F5972_08065</name>
</gene>
<dbReference type="RefSeq" id="WP_150932764.1">
    <property type="nucleotide sequence ID" value="NZ_VYTZ01000003.1"/>
</dbReference>
<evidence type="ECO:0000313" key="1">
    <source>
        <dbReference type="EMBL" id="KAA9379601.1"/>
    </source>
</evidence>
<comment type="caution">
    <text evidence="1">The sequence shown here is derived from an EMBL/GenBank/DDBJ whole genome shotgun (WGS) entry which is preliminary data.</text>
</comment>
<proteinExistence type="predicted"/>
<dbReference type="Proteomes" id="UP000327011">
    <property type="component" value="Unassembled WGS sequence"/>
</dbReference>
<name>A0A5J5K4T0_9ACTN</name>
<sequence length="444" mass="46489">MLDTYLLLGDTEIANHARLDAYLQSVGSPLTSKQACHCPTFTAQLVGDRPYTTPQGDAAPWWDPNVPASAEFAGLMVLDVDGLDDHPVKRTVTTAVAGGAALGPPRVQPRTIVVKALVLGSTCCGVDYGLNWLARALEGCGTPKCGDCPSAACGGTDLTVYNCCPSEALGVEEFTARHRRTLRRVALVDGPTVLAREGDGCSTGDGCSAGADVLTVEFTLTAATPWLWADPVPVLDAAIPRDSTNNCIQWCVHPSANCPGTCQLAECPQPPVLCSDPTCRTPTPPSPPPPDTCFCQALAPDVQCFGLDRSARARWFPDAPVITVDAGGSDLRRLTVTFYERTAANAGMTCAQIADAARCAPHSVYHAAYVPAGGTLTLDGQVGRATVTCRGVTETSPDVFGRDGAPPSWRLLECTAFCVCISSDPLFTPAADATVSISLSGRGY</sequence>
<evidence type="ECO:0000313" key="2">
    <source>
        <dbReference type="Proteomes" id="UP000327011"/>
    </source>
</evidence>
<dbReference type="AlphaFoldDB" id="A0A5J5K4T0"/>
<accession>A0A5J5K4T0</accession>
<reference evidence="1 2" key="1">
    <citation type="submission" date="2019-09" db="EMBL/GenBank/DDBJ databases">
        <title>Screening of Novel Bioactive Compounds from Soil-Associated.</title>
        <authorList>
            <person name="Gong X."/>
        </authorList>
    </citation>
    <scope>NUCLEOTIDE SEQUENCE [LARGE SCALE GENOMIC DNA]</scope>
    <source>
        <strain evidence="1 2">Gxj-6</strain>
    </source>
</reference>
<dbReference type="EMBL" id="VYTZ01000003">
    <property type="protein sequence ID" value="KAA9379601.1"/>
    <property type="molecule type" value="Genomic_DNA"/>
</dbReference>
<organism evidence="1 2">
    <name type="scientific">Microbispora cellulosiformans</name>
    <dbReference type="NCBI Taxonomy" id="2614688"/>
    <lineage>
        <taxon>Bacteria</taxon>
        <taxon>Bacillati</taxon>
        <taxon>Actinomycetota</taxon>
        <taxon>Actinomycetes</taxon>
        <taxon>Streptosporangiales</taxon>
        <taxon>Streptosporangiaceae</taxon>
        <taxon>Microbispora</taxon>
    </lineage>
</organism>
<keyword evidence="2" id="KW-1185">Reference proteome</keyword>